<reference evidence="2" key="1">
    <citation type="journal article" date="2014" name="Stand. Genomic Sci.">
        <title>Genome sequence of the exopolysaccharide-producing Salipiger mucosus type strain (DSM 16094(T)), a moderately halophilic member of the Roseobacter clade.</title>
        <authorList>
            <person name="Riedel T."/>
            <person name="Spring S."/>
            <person name="Fiebig A."/>
            <person name="Petersen J."/>
            <person name="Kyrpides N.C."/>
            <person name="Goker M."/>
            <person name="Klenk H.P."/>
        </authorList>
    </citation>
    <scope>NUCLEOTIDE SEQUENCE [LARGE SCALE GENOMIC DNA]</scope>
    <source>
        <strain evidence="2">DSM 16094</strain>
    </source>
</reference>
<name>S9QWD9_9RHOB</name>
<keyword evidence="2" id="KW-1185">Reference proteome</keyword>
<evidence type="ECO:0000313" key="2">
    <source>
        <dbReference type="Proteomes" id="UP000015347"/>
    </source>
</evidence>
<proteinExistence type="predicted"/>
<organism evidence="1 2">
    <name type="scientific">Salipiger mucosus DSM 16094</name>
    <dbReference type="NCBI Taxonomy" id="1123237"/>
    <lineage>
        <taxon>Bacteria</taxon>
        <taxon>Pseudomonadati</taxon>
        <taxon>Pseudomonadota</taxon>
        <taxon>Alphaproteobacteria</taxon>
        <taxon>Rhodobacterales</taxon>
        <taxon>Roseobacteraceae</taxon>
        <taxon>Salipiger</taxon>
    </lineage>
</organism>
<dbReference type="EMBL" id="APVH01000013">
    <property type="protein sequence ID" value="EPX83933.1"/>
    <property type="molecule type" value="Genomic_DNA"/>
</dbReference>
<protein>
    <submittedName>
        <fullName evidence="1">Uncharacterized protein</fullName>
    </submittedName>
</protein>
<evidence type="ECO:0000313" key="1">
    <source>
        <dbReference type="EMBL" id="EPX83933.1"/>
    </source>
</evidence>
<dbReference type="HOGENOM" id="CLU_2439042_0_0_5"/>
<dbReference type="STRING" id="1123237.Salmuc_01708"/>
<sequence>MLEMFLGVRLKRSFAAYIGHRDDPDEMRDLRQQALKEDVVAAMAPDALTRCQAERLYDSVRRSGSRSVYEIVSTYQARAKQIQEILKGDA</sequence>
<dbReference type="AlphaFoldDB" id="S9QWD9"/>
<accession>S9QWD9</accession>
<dbReference type="Proteomes" id="UP000015347">
    <property type="component" value="Unassembled WGS sequence"/>
</dbReference>
<gene>
    <name evidence="1" type="ORF">Salmuc_01708</name>
</gene>
<comment type="caution">
    <text evidence="1">The sequence shown here is derived from an EMBL/GenBank/DDBJ whole genome shotgun (WGS) entry which is preliminary data.</text>
</comment>